<organism evidence="1 2">
    <name type="scientific">Vibrio rhizosphaerae</name>
    <dbReference type="NCBI Taxonomy" id="398736"/>
    <lineage>
        <taxon>Bacteria</taxon>
        <taxon>Pseudomonadati</taxon>
        <taxon>Pseudomonadota</taxon>
        <taxon>Gammaproteobacteria</taxon>
        <taxon>Vibrionales</taxon>
        <taxon>Vibrionaceae</taxon>
        <taxon>Vibrio</taxon>
    </lineage>
</organism>
<dbReference type="Pfam" id="PF09563">
    <property type="entry name" value="RE_LlaJI"/>
    <property type="match status" value="1"/>
</dbReference>
<dbReference type="Proteomes" id="UP001279860">
    <property type="component" value="Unassembled WGS sequence"/>
</dbReference>
<accession>A0ABU4IV78</accession>
<evidence type="ECO:0000313" key="1">
    <source>
        <dbReference type="EMBL" id="MDW6092209.1"/>
    </source>
</evidence>
<dbReference type="GO" id="GO:0004519">
    <property type="term" value="F:endonuclease activity"/>
    <property type="evidence" value="ECO:0007669"/>
    <property type="project" value="UniProtKB-KW"/>
</dbReference>
<dbReference type="GO" id="GO:0016787">
    <property type="term" value="F:hydrolase activity"/>
    <property type="evidence" value="ECO:0007669"/>
    <property type="project" value="UniProtKB-KW"/>
</dbReference>
<dbReference type="RefSeq" id="WP_318584589.1">
    <property type="nucleotide sequence ID" value="NZ_JAWRCP010000001.1"/>
</dbReference>
<reference evidence="1 2" key="1">
    <citation type="submission" date="2023-11" db="EMBL/GenBank/DDBJ databases">
        <title>Plant-associative lifestyle of Vibrio porteresiae and its evolutionary dynamics.</title>
        <authorList>
            <person name="Rameshkumar N."/>
            <person name="Kirti K."/>
        </authorList>
    </citation>
    <scope>NUCLEOTIDE SEQUENCE [LARGE SCALE GENOMIC DNA]</scope>
    <source>
        <strain evidence="1 2">MSSRF7</strain>
    </source>
</reference>
<keyword evidence="1" id="KW-0378">Hydrolase</keyword>
<keyword evidence="1" id="KW-0255">Endonuclease</keyword>
<name>A0ABU4IV78_9VIBR</name>
<protein>
    <submittedName>
        <fullName evidence="1">LlaJI family restriction endonuclease</fullName>
        <ecNumber evidence="1">3.1.21.-</ecNumber>
    </submittedName>
</protein>
<dbReference type="EMBL" id="JAWRCP010000001">
    <property type="protein sequence ID" value="MDW6092209.1"/>
    <property type="molecule type" value="Genomic_DNA"/>
</dbReference>
<dbReference type="InterPro" id="IPR018579">
    <property type="entry name" value="Restrct_endonuc_II_LlaJI"/>
</dbReference>
<evidence type="ECO:0000313" key="2">
    <source>
        <dbReference type="Proteomes" id="UP001279860"/>
    </source>
</evidence>
<gene>
    <name evidence="1" type="ORF">SBX64_06580</name>
</gene>
<dbReference type="EC" id="3.1.21.-" evidence="1"/>
<comment type="caution">
    <text evidence="1">The sequence shown here is derived from an EMBL/GenBank/DDBJ whole genome shotgun (WGS) entry which is preliminary data.</text>
</comment>
<sequence>MSNSEFAFEFYNDRALLSSLPKELYKAMKEKGLIPYGSAYVHFCGLITYESITAVFLPRNSKVGSNLKRSELARYLLKAIQRYKSSADATTETADYGQEIIGSDSITLLMELLEDFILNGLYSHRTEEYRLNQGRIDWKRTFNQKTAYINGDSVFYPDVIGTKSLIKQNGVITRIHAQIIREICHKAGWITFPDPGAPLHELSDIPDIMEDLDTQIQILKRELHTSYSDRNIFLLKSLIQYLELQSGDDNSDLVIGIRECHSFWEKMLDSCLLHKENVNHRMLAPLYKISGNYILATTKGHRTDTVLKHPAANKYVIVDAKYYGAHNIHSSPKLADIVKQFYYAKAMNIIEDDIESLANVFIFPGISGNIESIHMAKKSHKQKFSGDDCLDTDYPPIQCIYQDPIELVEHYSKGRNLKELTQKLLDLSSY</sequence>
<proteinExistence type="predicted"/>
<keyword evidence="2" id="KW-1185">Reference proteome</keyword>
<keyword evidence="1" id="KW-0540">Nuclease</keyword>